<protein>
    <submittedName>
        <fullName evidence="2">Glutathione S-transferase domain protein</fullName>
    </submittedName>
</protein>
<keyword evidence="2" id="KW-0808">Transferase</keyword>
<dbReference type="InterPro" id="IPR036249">
    <property type="entry name" value="Thioredoxin-like_sf"/>
</dbReference>
<proteinExistence type="predicted"/>
<reference evidence="2 3" key="1">
    <citation type="submission" date="2019-05" db="EMBL/GenBank/DDBJ databases">
        <authorList>
            <person name="Farhan Ul Haque M."/>
        </authorList>
    </citation>
    <scope>NUCLEOTIDE SEQUENCE [LARGE SCALE GENOMIC DNA]</scope>
    <source>
        <strain evidence="2">2</strain>
    </source>
</reference>
<organism evidence="2 3">
    <name type="scientific">Methylocella tundrae</name>
    <dbReference type="NCBI Taxonomy" id="227605"/>
    <lineage>
        <taxon>Bacteria</taxon>
        <taxon>Pseudomonadati</taxon>
        <taxon>Pseudomonadota</taxon>
        <taxon>Alphaproteobacteria</taxon>
        <taxon>Hyphomicrobiales</taxon>
        <taxon>Beijerinckiaceae</taxon>
        <taxon>Methylocella</taxon>
    </lineage>
</organism>
<dbReference type="Pfam" id="PF13409">
    <property type="entry name" value="GST_N_2"/>
    <property type="match status" value="1"/>
</dbReference>
<dbReference type="CDD" id="cd03043">
    <property type="entry name" value="GST_N_1"/>
    <property type="match status" value="1"/>
</dbReference>
<feature type="domain" description="GST N-terminal" evidence="1">
    <location>
        <begin position="45"/>
        <end position="125"/>
    </location>
</feature>
<dbReference type="CDD" id="cd03194">
    <property type="entry name" value="GST_C_3"/>
    <property type="match status" value="1"/>
</dbReference>
<dbReference type="SFLD" id="SFLDG00358">
    <property type="entry name" value="Main_(cytGST)"/>
    <property type="match status" value="1"/>
</dbReference>
<dbReference type="GO" id="GO:0006559">
    <property type="term" value="P:L-phenylalanine catabolic process"/>
    <property type="evidence" value="ECO:0007669"/>
    <property type="project" value="TreeGrafter"/>
</dbReference>
<comment type="caution">
    <text evidence="2">The sequence shown here is derived from an EMBL/GenBank/DDBJ whole genome shotgun (WGS) entry which is preliminary data.</text>
</comment>
<dbReference type="SUPFAM" id="SSF47616">
    <property type="entry name" value="GST C-terminal domain-like"/>
    <property type="match status" value="1"/>
</dbReference>
<gene>
    <name evidence="2" type="ORF">MPC4_130119</name>
</gene>
<sequence length="259" mass="29069">MVQSGRLEYAQAKLEPFAIDQMTHSIGTPPKRAILIPKMLPTVTYTLIIANKAYSSWSLRPWLLMRHFGIAFDEVVVPLGRAETRAEILRYSPAARCPVLRDGDRTVWDSLAIIEYVAEAFPDRAVWPRDPAARARARALSAEMHSGFMALRSHLPTNFRRQVCERPLTPEAAADVARIEEAFSSAREEFGAGGTFLFGEFSAADAMFAPVVNRLHIYAVAVAPQTRAYMDAVMALPAWRDWRDGAFAEPWTIEKYEIV</sequence>
<accession>A0A8B6M2P6</accession>
<dbReference type="GO" id="GO:0016034">
    <property type="term" value="F:maleylacetoacetate isomerase activity"/>
    <property type="evidence" value="ECO:0007669"/>
    <property type="project" value="TreeGrafter"/>
</dbReference>
<evidence type="ECO:0000259" key="1">
    <source>
        <dbReference type="PROSITE" id="PS50404"/>
    </source>
</evidence>
<dbReference type="Gene3D" id="1.20.1050.10">
    <property type="match status" value="1"/>
</dbReference>
<dbReference type="FunFam" id="3.40.30.10:FF:000206">
    <property type="entry name" value="Probable glutathione S-transferase"/>
    <property type="match status" value="1"/>
</dbReference>
<dbReference type="EMBL" id="CABFMQ020000035">
    <property type="protein sequence ID" value="VTZ49098.1"/>
    <property type="molecule type" value="Genomic_DNA"/>
</dbReference>
<dbReference type="GO" id="GO:0006749">
    <property type="term" value="P:glutathione metabolic process"/>
    <property type="evidence" value="ECO:0007669"/>
    <property type="project" value="TreeGrafter"/>
</dbReference>
<evidence type="ECO:0000313" key="3">
    <source>
        <dbReference type="Proteomes" id="UP000485880"/>
    </source>
</evidence>
<dbReference type="Gene3D" id="3.40.30.10">
    <property type="entry name" value="Glutaredoxin"/>
    <property type="match status" value="1"/>
</dbReference>
<dbReference type="GO" id="GO:0004364">
    <property type="term" value="F:glutathione transferase activity"/>
    <property type="evidence" value="ECO:0007669"/>
    <property type="project" value="TreeGrafter"/>
</dbReference>
<name>A0A8B6M2P6_METTU</name>
<dbReference type="Pfam" id="PF13410">
    <property type="entry name" value="GST_C_2"/>
    <property type="match status" value="1"/>
</dbReference>
<dbReference type="PANTHER" id="PTHR42673">
    <property type="entry name" value="MALEYLACETOACETATE ISOMERASE"/>
    <property type="match status" value="1"/>
</dbReference>
<dbReference type="SFLD" id="SFLDS00019">
    <property type="entry name" value="Glutathione_Transferase_(cytos"/>
    <property type="match status" value="1"/>
</dbReference>
<evidence type="ECO:0000313" key="2">
    <source>
        <dbReference type="EMBL" id="VTZ49098.1"/>
    </source>
</evidence>
<dbReference type="InterPro" id="IPR040079">
    <property type="entry name" value="Glutathione_S-Trfase"/>
</dbReference>
<dbReference type="InterPro" id="IPR036282">
    <property type="entry name" value="Glutathione-S-Trfase_C_sf"/>
</dbReference>
<keyword evidence="3" id="KW-1185">Reference proteome</keyword>
<dbReference type="Proteomes" id="UP000485880">
    <property type="component" value="Unassembled WGS sequence"/>
</dbReference>
<dbReference type="PANTHER" id="PTHR42673:SF4">
    <property type="entry name" value="MALEYLACETOACETATE ISOMERASE"/>
    <property type="match status" value="1"/>
</dbReference>
<dbReference type="PROSITE" id="PS50404">
    <property type="entry name" value="GST_NTER"/>
    <property type="match status" value="1"/>
</dbReference>
<dbReference type="SUPFAM" id="SSF52833">
    <property type="entry name" value="Thioredoxin-like"/>
    <property type="match status" value="1"/>
</dbReference>
<dbReference type="AlphaFoldDB" id="A0A8B6M2P6"/>
<dbReference type="InterPro" id="IPR004045">
    <property type="entry name" value="Glutathione_S-Trfase_N"/>
</dbReference>